<dbReference type="AlphaFoldDB" id="A0A0H4I0A3"/>
<dbReference type="InterPro" id="IPR050535">
    <property type="entry name" value="DNA_Repair-Maintenance_Comp"/>
</dbReference>
<keyword evidence="2" id="KW-0378">Hydrolase</keyword>
<dbReference type="PANTHER" id="PTHR30337:SF0">
    <property type="entry name" value="NUCLEASE SBCCD SUBUNIT D"/>
    <property type="match status" value="1"/>
</dbReference>
<dbReference type="SUPFAM" id="SSF56300">
    <property type="entry name" value="Metallo-dependent phosphatases"/>
    <property type="match status" value="1"/>
</dbReference>
<dbReference type="InterPro" id="IPR014577">
    <property type="entry name" value="UCP033093_metalloPase"/>
</dbReference>
<evidence type="ECO:0000256" key="2">
    <source>
        <dbReference type="ARBA" id="ARBA00022801"/>
    </source>
</evidence>
<dbReference type="PATRIC" id="fig|330734.3.peg.1700"/>
<evidence type="ECO:0000259" key="4">
    <source>
        <dbReference type="Pfam" id="PF00149"/>
    </source>
</evidence>
<dbReference type="KEGG" id="mpq:ABA45_08095"/>
<dbReference type="PANTHER" id="PTHR30337">
    <property type="entry name" value="COMPONENT OF ATP-DEPENDENT DSDNA EXONUCLEASE"/>
    <property type="match status" value="1"/>
</dbReference>
<evidence type="ECO:0000313" key="6">
    <source>
        <dbReference type="Proteomes" id="UP000036406"/>
    </source>
</evidence>
<dbReference type="Proteomes" id="UP000036406">
    <property type="component" value="Chromosome"/>
</dbReference>
<dbReference type="Pfam" id="PF00149">
    <property type="entry name" value="Metallophos"/>
    <property type="match status" value="1"/>
</dbReference>
<evidence type="ECO:0000313" key="5">
    <source>
        <dbReference type="EMBL" id="AKO52391.1"/>
    </source>
</evidence>
<accession>A0A0H4I0A3</accession>
<keyword evidence="1" id="KW-0540">Nuclease</keyword>
<name>A0A0H4I0A3_9GAMM</name>
<sequence length="373" mass="41286">MPRFLHTADWQIGRYFNRFDTDNSSALADARYGAIERLAQLAVEHNCDAVLVAGDVFDAQAVSDRCIRRTFNATSGFKGPWVMLPGNHDAALAESVWTRARRINAVPNNVHLALQSGVIELPQQKIAVLAAPLTQRHTYDDLTAPFDSISTPPQWLRVGLAHGSVQGVLAEDIDATNPIAADRSASAALDYLALGDWHGLKQINERTWYSGTPEPERFRNNQPGFALLVTVSEPGALPEVEALETARYHWHQWQEKLVVETDIDELLKRLDELPESSVLDLKLEGSITLADEQRLADALSRAEARYRSVTYDRSRLLLAPTEEDLAGLQASGYVGDVLEQLQTRQSGAEAQTARDALAILANLLLEAREEKHP</sequence>
<evidence type="ECO:0000256" key="1">
    <source>
        <dbReference type="ARBA" id="ARBA00022722"/>
    </source>
</evidence>
<dbReference type="CDD" id="cd00840">
    <property type="entry name" value="MPP_Mre11_N"/>
    <property type="match status" value="1"/>
</dbReference>
<keyword evidence="6" id="KW-1185">Reference proteome</keyword>
<keyword evidence="3" id="KW-0269">Exonuclease</keyword>
<dbReference type="EMBL" id="CP011494">
    <property type="protein sequence ID" value="AKO52391.1"/>
    <property type="molecule type" value="Genomic_DNA"/>
</dbReference>
<organism evidence="5 6">
    <name type="scientific">Marinobacter psychrophilus</name>
    <dbReference type="NCBI Taxonomy" id="330734"/>
    <lineage>
        <taxon>Bacteria</taxon>
        <taxon>Pseudomonadati</taxon>
        <taxon>Pseudomonadota</taxon>
        <taxon>Gammaproteobacteria</taxon>
        <taxon>Pseudomonadales</taxon>
        <taxon>Marinobacteraceae</taxon>
        <taxon>Marinobacter</taxon>
    </lineage>
</organism>
<reference evidence="5 6" key="1">
    <citation type="submission" date="2015-05" db="EMBL/GenBank/DDBJ databases">
        <title>Complete genome of Marinobacter psychrophilus strain 20041T isolated from sea-ice of the Canadian Basin.</title>
        <authorList>
            <person name="Song L."/>
            <person name="Ren L."/>
            <person name="Yu Y."/>
            <person name="Wang X."/>
        </authorList>
    </citation>
    <scope>NUCLEOTIDE SEQUENCE [LARGE SCALE GENOMIC DNA]</scope>
    <source>
        <strain evidence="5 6">20041</strain>
    </source>
</reference>
<dbReference type="InterPro" id="IPR029052">
    <property type="entry name" value="Metallo-depent_PP-like"/>
</dbReference>
<dbReference type="STRING" id="330734.ABA45_08095"/>
<evidence type="ECO:0000256" key="3">
    <source>
        <dbReference type="ARBA" id="ARBA00022839"/>
    </source>
</evidence>
<proteinExistence type="predicted"/>
<gene>
    <name evidence="5" type="ORF">ABA45_08095</name>
</gene>
<protein>
    <submittedName>
        <fullName evidence="5">Metallophosphatase</fullName>
    </submittedName>
</protein>
<dbReference type="RefSeq" id="WP_048385223.1">
    <property type="nucleotide sequence ID" value="NZ_CP011494.1"/>
</dbReference>
<dbReference type="GO" id="GO:0004527">
    <property type="term" value="F:exonuclease activity"/>
    <property type="evidence" value="ECO:0007669"/>
    <property type="project" value="UniProtKB-KW"/>
</dbReference>
<dbReference type="Gene3D" id="3.60.21.10">
    <property type="match status" value="1"/>
</dbReference>
<dbReference type="InterPro" id="IPR041796">
    <property type="entry name" value="Mre11_N"/>
</dbReference>
<feature type="domain" description="Calcineurin-like phosphoesterase" evidence="4">
    <location>
        <begin position="3"/>
        <end position="97"/>
    </location>
</feature>
<dbReference type="PIRSF" id="PIRSF033093">
    <property type="entry name" value="UCP_ML1119"/>
    <property type="match status" value="1"/>
</dbReference>
<dbReference type="InterPro" id="IPR004843">
    <property type="entry name" value="Calcineurin-like_PHP"/>
</dbReference>